<dbReference type="PANTHER" id="PTHR11069">
    <property type="entry name" value="GLUCOSYLCERAMIDASE"/>
    <property type="match status" value="1"/>
</dbReference>
<evidence type="ECO:0000259" key="5">
    <source>
        <dbReference type="Pfam" id="PF02055"/>
    </source>
</evidence>
<comment type="similarity">
    <text evidence="1 4">Belongs to the glycosyl hydrolase 30 family.</text>
</comment>
<dbReference type="InterPro" id="IPR017853">
    <property type="entry name" value="GH"/>
</dbReference>
<name>A0A9D0Z6V5_9FIRM</name>
<feature type="domain" description="Glycosyl hydrolase family 30 beta sandwich" evidence="6">
    <location>
        <begin position="127"/>
        <end position="188"/>
    </location>
</feature>
<feature type="domain" description="Glycosyl hydrolase family 30 TIM-barrel" evidence="5">
    <location>
        <begin position="6"/>
        <end position="124"/>
    </location>
</feature>
<evidence type="ECO:0000259" key="6">
    <source>
        <dbReference type="Pfam" id="PF17189"/>
    </source>
</evidence>
<sequence>MAVPGARAAVAGFAYHWYTGDHFEALSLTSRLYPEKALWFTEGCVEFSRFGGASGPDKARMYAHDILGNLRHGGSAQLDWNLLLDDQGGPNHVGNYCEAPLMLQGDGFLRNPSYYAIGHFSRYLRPGAVRLESSVYDGRIEQVVFRNPDGSRAAVLLNRAPEALPLWVTEDGETGWSLTLSPGSLTTLTWP</sequence>
<dbReference type="SUPFAM" id="SSF51445">
    <property type="entry name" value="(Trans)glycosidases"/>
    <property type="match status" value="1"/>
</dbReference>
<protein>
    <recommendedName>
        <fullName evidence="9">Glucosylceramidase</fullName>
    </recommendedName>
</protein>
<dbReference type="Pfam" id="PF17189">
    <property type="entry name" value="Glyco_hydro_30C"/>
    <property type="match status" value="1"/>
</dbReference>
<dbReference type="InterPro" id="IPR001139">
    <property type="entry name" value="Glyco_hydro_30"/>
</dbReference>
<reference evidence="7" key="1">
    <citation type="submission" date="2020-10" db="EMBL/GenBank/DDBJ databases">
        <authorList>
            <person name="Gilroy R."/>
        </authorList>
    </citation>
    <scope>NUCLEOTIDE SEQUENCE</scope>
    <source>
        <strain evidence="7">ChiSjej2B20-13462</strain>
    </source>
</reference>
<dbReference type="AlphaFoldDB" id="A0A9D0Z6V5"/>
<keyword evidence="4" id="KW-0326">Glycosidase</keyword>
<comment type="caution">
    <text evidence="7">The sequence shown here is derived from an EMBL/GenBank/DDBJ whole genome shotgun (WGS) entry which is preliminary data.</text>
</comment>
<evidence type="ECO:0000313" key="8">
    <source>
        <dbReference type="Proteomes" id="UP000886874"/>
    </source>
</evidence>
<dbReference type="GO" id="GO:0016020">
    <property type="term" value="C:membrane"/>
    <property type="evidence" value="ECO:0007669"/>
    <property type="project" value="GOC"/>
</dbReference>
<evidence type="ECO:0000313" key="7">
    <source>
        <dbReference type="EMBL" id="HIQ70074.1"/>
    </source>
</evidence>
<evidence type="ECO:0008006" key="9">
    <source>
        <dbReference type="Google" id="ProtNLM"/>
    </source>
</evidence>
<accession>A0A9D0Z6V5</accession>
<proteinExistence type="inferred from homology"/>
<dbReference type="GO" id="GO:0006680">
    <property type="term" value="P:glucosylceramide catabolic process"/>
    <property type="evidence" value="ECO:0007669"/>
    <property type="project" value="TreeGrafter"/>
</dbReference>
<organism evidence="7 8">
    <name type="scientific">Candidatus Avoscillospira stercorigallinarum</name>
    <dbReference type="NCBI Taxonomy" id="2840708"/>
    <lineage>
        <taxon>Bacteria</taxon>
        <taxon>Bacillati</taxon>
        <taxon>Bacillota</taxon>
        <taxon>Clostridia</taxon>
        <taxon>Eubacteriales</taxon>
        <taxon>Oscillospiraceae</taxon>
        <taxon>Oscillospiraceae incertae sedis</taxon>
        <taxon>Candidatus Avoscillospira</taxon>
    </lineage>
</organism>
<dbReference type="Pfam" id="PF02055">
    <property type="entry name" value="Glyco_hydro_30"/>
    <property type="match status" value="1"/>
</dbReference>
<dbReference type="EMBL" id="DVFN01000102">
    <property type="protein sequence ID" value="HIQ70074.1"/>
    <property type="molecule type" value="Genomic_DNA"/>
</dbReference>
<gene>
    <name evidence="7" type="ORF">IAA67_07080</name>
</gene>
<dbReference type="InterPro" id="IPR033453">
    <property type="entry name" value="Glyco_hydro_30_TIM-barrel"/>
</dbReference>
<dbReference type="InterPro" id="IPR033452">
    <property type="entry name" value="GH30_C"/>
</dbReference>
<keyword evidence="2" id="KW-0732">Signal</keyword>
<dbReference type="GO" id="GO:0004348">
    <property type="term" value="F:glucosylceramidase activity"/>
    <property type="evidence" value="ECO:0007669"/>
    <property type="project" value="InterPro"/>
</dbReference>
<keyword evidence="3 4" id="KW-0378">Hydrolase</keyword>
<dbReference type="Proteomes" id="UP000886874">
    <property type="component" value="Unassembled WGS sequence"/>
</dbReference>
<dbReference type="Gene3D" id="3.20.20.80">
    <property type="entry name" value="Glycosidases"/>
    <property type="match status" value="1"/>
</dbReference>
<reference evidence="7" key="2">
    <citation type="journal article" date="2021" name="PeerJ">
        <title>Extensive microbial diversity within the chicken gut microbiome revealed by metagenomics and culture.</title>
        <authorList>
            <person name="Gilroy R."/>
            <person name="Ravi A."/>
            <person name="Getino M."/>
            <person name="Pursley I."/>
            <person name="Horton D.L."/>
            <person name="Alikhan N.F."/>
            <person name="Baker D."/>
            <person name="Gharbi K."/>
            <person name="Hall N."/>
            <person name="Watson M."/>
            <person name="Adriaenssens E.M."/>
            <person name="Foster-Nyarko E."/>
            <person name="Jarju S."/>
            <person name="Secka A."/>
            <person name="Antonio M."/>
            <person name="Oren A."/>
            <person name="Chaudhuri R.R."/>
            <person name="La Ragione R."/>
            <person name="Hildebrand F."/>
            <person name="Pallen M.J."/>
        </authorList>
    </citation>
    <scope>NUCLEOTIDE SEQUENCE</scope>
    <source>
        <strain evidence="7">ChiSjej2B20-13462</strain>
    </source>
</reference>
<dbReference type="PANTHER" id="PTHR11069:SF23">
    <property type="entry name" value="LYSOSOMAL ACID GLUCOSYLCERAMIDASE"/>
    <property type="match status" value="1"/>
</dbReference>
<evidence type="ECO:0000256" key="3">
    <source>
        <dbReference type="ARBA" id="ARBA00022801"/>
    </source>
</evidence>
<evidence type="ECO:0000256" key="4">
    <source>
        <dbReference type="RuleBase" id="RU361188"/>
    </source>
</evidence>
<evidence type="ECO:0000256" key="1">
    <source>
        <dbReference type="ARBA" id="ARBA00005382"/>
    </source>
</evidence>
<evidence type="ECO:0000256" key="2">
    <source>
        <dbReference type="ARBA" id="ARBA00022729"/>
    </source>
</evidence>